<dbReference type="GO" id="GO:0000981">
    <property type="term" value="F:DNA-binding transcription factor activity, RNA polymerase II-specific"/>
    <property type="evidence" value="ECO:0007669"/>
    <property type="project" value="TreeGrafter"/>
</dbReference>
<dbReference type="AlphaFoldDB" id="A0A8X7XEY9"/>
<keyword evidence="3" id="KW-0053">Apoptosis</keyword>
<dbReference type="PANTHER" id="PTHR13580">
    <property type="entry name" value="TGF-BETA INDUCED APOPTOSIS PROTEIN"/>
    <property type="match status" value="1"/>
</dbReference>
<evidence type="ECO:0000256" key="2">
    <source>
        <dbReference type="ARBA" id="ARBA00008548"/>
    </source>
</evidence>
<dbReference type="InterPro" id="IPR031972">
    <property type="entry name" value="CSRNP_N"/>
</dbReference>
<feature type="compositionally biased region" description="Low complexity" evidence="9">
    <location>
        <begin position="103"/>
        <end position="112"/>
    </location>
</feature>
<feature type="non-terminal residue" evidence="11">
    <location>
        <position position="652"/>
    </location>
</feature>
<evidence type="ECO:0000313" key="12">
    <source>
        <dbReference type="Proteomes" id="UP000886611"/>
    </source>
</evidence>
<keyword evidence="7" id="KW-0804">Transcription</keyword>
<accession>A0A8X7XEY9</accession>
<feature type="compositionally biased region" description="Polar residues" evidence="9">
    <location>
        <begin position="616"/>
        <end position="635"/>
    </location>
</feature>
<keyword evidence="12" id="KW-1185">Reference proteome</keyword>
<keyword evidence="6" id="KW-0010">Activator</keyword>
<evidence type="ECO:0000256" key="3">
    <source>
        <dbReference type="ARBA" id="ARBA00022703"/>
    </source>
</evidence>
<comment type="subcellular location">
    <subcellularLocation>
        <location evidence="1">Nucleus</location>
    </subcellularLocation>
</comment>
<organism evidence="11 12">
    <name type="scientific">Polypterus senegalus</name>
    <name type="common">Senegal bichir</name>
    <dbReference type="NCBI Taxonomy" id="55291"/>
    <lineage>
        <taxon>Eukaryota</taxon>
        <taxon>Metazoa</taxon>
        <taxon>Chordata</taxon>
        <taxon>Craniata</taxon>
        <taxon>Vertebrata</taxon>
        <taxon>Euteleostomi</taxon>
        <taxon>Actinopterygii</taxon>
        <taxon>Polypteriformes</taxon>
        <taxon>Polypteridae</taxon>
        <taxon>Polypterus</taxon>
    </lineage>
</organism>
<name>A0A8X7XEY9_POLSE</name>
<protein>
    <submittedName>
        <fullName evidence="11">CSRN2 protein</fullName>
    </submittedName>
</protein>
<comment type="caution">
    <text evidence="11">The sequence shown here is derived from an EMBL/GenBank/DDBJ whole genome shotgun (WGS) entry which is preliminary data.</text>
</comment>
<dbReference type="GO" id="GO:0006915">
    <property type="term" value="P:apoptotic process"/>
    <property type="evidence" value="ECO:0007669"/>
    <property type="project" value="UniProtKB-KW"/>
</dbReference>
<evidence type="ECO:0000256" key="7">
    <source>
        <dbReference type="ARBA" id="ARBA00023163"/>
    </source>
</evidence>
<keyword evidence="4" id="KW-0805">Transcription regulation</keyword>
<dbReference type="GO" id="GO:0043565">
    <property type="term" value="F:sequence-specific DNA binding"/>
    <property type="evidence" value="ECO:0007669"/>
    <property type="project" value="TreeGrafter"/>
</dbReference>
<keyword evidence="8" id="KW-0539">Nucleus</keyword>
<dbReference type="EMBL" id="JAATIS010000485">
    <property type="protein sequence ID" value="KAG2467840.1"/>
    <property type="molecule type" value="Genomic_DNA"/>
</dbReference>
<evidence type="ECO:0000313" key="11">
    <source>
        <dbReference type="EMBL" id="KAG2467840.1"/>
    </source>
</evidence>
<evidence type="ECO:0000256" key="4">
    <source>
        <dbReference type="ARBA" id="ARBA00023015"/>
    </source>
</evidence>
<evidence type="ECO:0000256" key="5">
    <source>
        <dbReference type="ARBA" id="ARBA00023125"/>
    </source>
</evidence>
<feature type="non-terminal residue" evidence="11">
    <location>
        <position position="1"/>
    </location>
</feature>
<proteinExistence type="inferred from homology"/>
<evidence type="ECO:0000256" key="9">
    <source>
        <dbReference type="SAM" id="MobiDB-lite"/>
    </source>
</evidence>
<dbReference type="Pfam" id="PF16019">
    <property type="entry name" value="CSRNP_N"/>
    <property type="match status" value="1"/>
</dbReference>
<dbReference type="Proteomes" id="UP000886611">
    <property type="component" value="Unassembled WGS sequence"/>
</dbReference>
<feature type="region of interest" description="Disordered" evidence="9">
    <location>
        <begin position="1"/>
        <end position="28"/>
    </location>
</feature>
<evidence type="ECO:0000259" key="10">
    <source>
        <dbReference type="Pfam" id="PF16019"/>
    </source>
</evidence>
<dbReference type="GO" id="GO:0005634">
    <property type="term" value="C:nucleus"/>
    <property type="evidence" value="ECO:0007669"/>
    <property type="project" value="UniProtKB-SubCell"/>
</dbReference>
<dbReference type="PANTHER" id="PTHR13580:SF6">
    <property type="entry name" value="CYSTEINE_SERINE-RICH NUCLEAR PROTEIN 2"/>
    <property type="match status" value="1"/>
</dbReference>
<evidence type="ECO:0000256" key="6">
    <source>
        <dbReference type="ARBA" id="ARBA00023159"/>
    </source>
</evidence>
<reference evidence="11 12" key="1">
    <citation type="journal article" date="2021" name="Cell">
        <title>Tracing the genetic footprints of vertebrate landing in non-teleost ray-finned fishes.</title>
        <authorList>
            <person name="Bi X."/>
            <person name="Wang K."/>
            <person name="Yang L."/>
            <person name="Pan H."/>
            <person name="Jiang H."/>
            <person name="Wei Q."/>
            <person name="Fang M."/>
            <person name="Yu H."/>
            <person name="Zhu C."/>
            <person name="Cai Y."/>
            <person name="He Y."/>
            <person name="Gan X."/>
            <person name="Zeng H."/>
            <person name="Yu D."/>
            <person name="Zhu Y."/>
            <person name="Jiang H."/>
            <person name="Qiu Q."/>
            <person name="Yang H."/>
            <person name="Zhang Y.E."/>
            <person name="Wang W."/>
            <person name="Zhu M."/>
            <person name="He S."/>
            <person name="Zhang G."/>
        </authorList>
    </citation>
    <scope>NUCLEOTIDE SEQUENCE [LARGE SCALE GENOMIC DNA]</scope>
    <source>
        <strain evidence="11">Bchr_013</strain>
    </source>
</reference>
<feature type="region of interest" description="Disordered" evidence="9">
    <location>
        <begin position="86"/>
        <end position="117"/>
    </location>
</feature>
<dbReference type="PRINTS" id="PR02031">
    <property type="entry name" value="CYSSERRICHNP"/>
</dbReference>
<feature type="domain" description="Cysteine/serine-rich nuclear protein N-terminal" evidence="10">
    <location>
        <begin position="135"/>
        <end position="352"/>
    </location>
</feature>
<keyword evidence="5" id="KW-0238">DNA-binding</keyword>
<comment type="similarity">
    <text evidence="2">Belongs to the AXUD1 family.</text>
</comment>
<feature type="compositionally biased region" description="Basic and acidic residues" evidence="9">
    <location>
        <begin position="18"/>
        <end position="28"/>
    </location>
</feature>
<dbReference type="InterPro" id="IPR023260">
    <property type="entry name" value="Cys/Ser-rich_nuc_prot"/>
</dbReference>
<evidence type="ECO:0000256" key="1">
    <source>
        <dbReference type="ARBA" id="ARBA00004123"/>
    </source>
</evidence>
<evidence type="ECO:0000256" key="8">
    <source>
        <dbReference type="ARBA" id="ARBA00023242"/>
    </source>
</evidence>
<sequence>MPSELELEVTSSNPGESSRGRSVDEKRKGECILSSPDLAWNYLQLSPLVASHLHECDQNKMCSEAFQGPMDALSVGSLKRKFEDVDVESPYSTPKDSDDDISSSDSAESCDSLNPPSSTPFIPASILRRQKSLGRKSVRFDAVTVYYFSRRQGFTSVPSQGGSSLGMARHHSAIRRYTLGEFAREQESSHRQVLRQHLREEKLNARKMKLTKNGTVESAEAESLTLEDVSDEDIDVDSVDVDDYFFLQPLPTKRRRALLRASGISRIDGEEKTELRAIRLSREECGCDCRFYCDPQSCGCSQAGIKCQVDRMSFPCGCSRDGCRNAAGRIEFNPVRVRTHYLHTIMKLELEKNRQLATSAAEVTIATTAASSSHASPQTDVAETVTSGVDADELPSSPQSELPQDLGKEYSLQRDGYGTDSFDMENETAVLHLQSAEEFDRRRVEEEGQAGDMSASNGLGVCLLEGPGSPDDTQEVISEAATTETELGAPVIIQGELPPGASVLCFTENLNGSTQVLGEHPQDYLKDTSVLFYQIDQGTVLGFEGGPLDAGLPAGYTKAEGAEGETAVVVHCGSPTVELEGNSSLEMYAPLDSCLSVDMGALPNGSIASDEDHSELLSNTLESPSCCQDLPSKSTHILVGSEEDRAPSPTDI</sequence>
<gene>
    <name evidence="11" type="primary">Csrnp2</name>
    <name evidence="11" type="ORF">GTO96_0014333</name>
</gene>
<feature type="region of interest" description="Disordered" evidence="9">
    <location>
        <begin position="613"/>
        <end position="652"/>
    </location>
</feature>